<dbReference type="AlphaFoldDB" id="A0A0F9T124"/>
<comment type="caution">
    <text evidence="1">The sequence shown here is derived from an EMBL/GenBank/DDBJ whole genome shotgun (WGS) entry which is preliminary data.</text>
</comment>
<protein>
    <recommendedName>
        <fullName evidence="2">DUF3307 domain-containing protein</fullName>
    </recommendedName>
</protein>
<gene>
    <name evidence="1" type="ORF">LCGC14_0451230</name>
</gene>
<dbReference type="EMBL" id="LAZR01000448">
    <property type="protein sequence ID" value="KKN68487.1"/>
    <property type="molecule type" value="Genomic_DNA"/>
</dbReference>
<organism evidence="1">
    <name type="scientific">marine sediment metagenome</name>
    <dbReference type="NCBI Taxonomy" id="412755"/>
    <lineage>
        <taxon>unclassified sequences</taxon>
        <taxon>metagenomes</taxon>
        <taxon>ecological metagenomes</taxon>
    </lineage>
</organism>
<sequence>MSEAIVMFWWMMVGHALADFPLQPRDMTVGKNRHRVPDNIPPGQTLATVWPYWMTAHALTHGGAVALATGSVALGMAETVIHWMTDFAKCENWTTVHQDQAIHMICKVGWMLLAIGWH</sequence>
<accession>A0A0F9T124</accession>
<evidence type="ECO:0008006" key="2">
    <source>
        <dbReference type="Google" id="ProtNLM"/>
    </source>
</evidence>
<proteinExistence type="predicted"/>
<name>A0A0F9T124_9ZZZZ</name>
<reference evidence="1" key="1">
    <citation type="journal article" date="2015" name="Nature">
        <title>Complex archaea that bridge the gap between prokaryotes and eukaryotes.</title>
        <authorList>
            <person name="Spang A."/>
            <person name="Saw J.H."/>
            <person name="Jorgensen S.L."/>
            <person name="Zaremba-Niedzwiedzka K."/>
            <person name="Martijn J."/>
            <person name="Lind A.E."/>
            <person name="van Eijk R."/>
            <person name="Schleper C."/>
            <person name="Guy L."/>
            <person name="Ettema T.J."/>
        </authorList>
    </citation>
    <scope>NUCLEOTIDE SEQUENCE</scope>
</reference>
<evidence type="ECO:0000313" key="1">
    <source>
        <dbReference type="EMBL" id="KKN68487.1"/>
    </source>
</evidence>